<keyword evidence="6" id="KW-1185">Reference proteome</keyword>
<dbReference type="EMBL" id="JBHSOZ010000003">
    <property type="protein sequence ID" value="MFC5712483.1"/>
    <property type="molecule type" value="Genomic_DNA"/>
</dbReference>
<evidence type="ECO:0000256" key="2">
    <source>
        <dbReference type="ARBA" id="ARBA00010876"/>
    </source>
</evidence>
<dbReference type="InterPro" id="IPR020103">
    <property type="entry name" value="PsdUridine_synth_cat_dom_sf"/>
</dbReference>
<dbReference type="InterPro" id="IPR006145">
    <property type="entry name" value="PsdUridine_synth_RsuA/RluA"/>
</dbReference>
<dbReference type="GO" id="GO:0016853">
    <property type="term" value="F:isomerase activity"/>
    <property type="evidence" value="ECO:0007669"/>
    <property type="project" value="UniProtKB-KW"/>
</dbReference>
<comment type="similarity">
    <text evidence="2 3">Belongs to the pseudouridine synthase RluA family.</text>
</comment>
<dbReference type="CDD" id="cd02869">
    <property type="entry name" value="PseudoU_synth_RluA_like"/>
    <property type="match status" value="1"/>
</dbReference>
<evidence type="ECO:0000256" key="3">
    <source>
        <dbReference type="RuleBase" id="RU362028"/>
    </source>
</evidence>
<organism evidence="5 6">
    <name type="scientific">Thalassorhabdus alkalitolerans</name>
    <dbReference type="NCBI Taxonomy" id="2282697"/>
    <lineage>
        <taxon>Bacteria</taxon>
        <taxon>Bacillati</taxon>
        <taxon>Bacillota</taxon>
        <taxon>Bacilli</taxon>
        <taxon>Bacillales</taxon>
        <taxon>Bacillaceae</taxon>
        <taxon>Thalassorhabdus</taxon>
    </lineage>
</organism>
<dbReference type="EC" id="5.4.99.-" evidence="3"/>
<sequence length="298" mass="33498">MNSPKAIWRVPSTFEEGTLRSFLRHEIGMSGRTLKAIKKEGNLLVNGREETVRALLKPEDTVTVCFPMEEPSEELEPFFCPLSILYEDEHLLIVDKPAGMATIPGRGERGCSLAEAVIHYYKEQKIPAAFHAVNRLDRDTSGIVTVAKHQYIHERLSFFQKEGRSVRRYTAVAEGSVVPKKGQIIAPIGRREGSMVERIVISTGDYAESSYKVIKEKDSASMIELTLETGRTHQIRVHMSHIGHPLAGDDLYGGSQRYIRRQALHSGYYSTIHPISFQKINVHSSLPPDMAQAWEAID</sequence>
<dbReference type="Gene3D" id="3.30.2350.10">
    <property type="entry name" value="Pseudouridine synthase"/>
    <property type="match status" value="1"/>
</dbReference>
<name>A0ABW0YPQ4_9BACI</name>
<evidence type="ECO:0000256" key="1">
    <source>
        <dbReference type="ARBA" id="ARBA00000073"/>
    </source>
</evidence>
<evidence type="ECO:0000259" key="4">
    <source>
        <dbReference type="Pfam" id="PF00849"/>
    </source>
</evidence>
<protein>
    <recommendedName>
        <fullName evidence="3">Pseudouridine synthase</fullName>
        <ecNumber evidence="3">5.4.99.-</ecNumber>
    </recommendedName>
</protein>
<feature type="domain" description="Pseudouridine synthase RsuA/RluA-like" evidence="4">
    <location>
        <begin position="90"/>
        <end position="241"/>
    </location>
</feature>
<comment type="function">
    <text evidence="3">Responsible for synthesis of pseudouridine from uracil.</text>
</comment>
<dbReference type="NCBIfam" id="TIGR00005">
    <property type="entry name" value="rluA_subfam"/>
    <property type="match status" value="1"/>
</dbReference>
<dbReference type="Pfam" id="PF00849">
    <property type="entry name" value="PseudoU_synth_2"/>
    <property type="match status" value="1"/>
</dbReference>
<comment type="catalytic activity">
    <reaction evidence="1 3">
        <text>a uridine in RNA = a pseudouridine in RNA</text>
        <dbReference type="Rhea" id="RHEA:48348"/>
        <dbReference type="Rhea" id="RHEA-COMP:12068"/>
        <dbReference type="Rhea" id="RHEA-COMP:12069"/>
        <dbReference type="ChEBI" id="CHEBI:65314"/>
        <dbReference type="ChEBI" id="CHEBI:65315"/>
    </reaction>
</comment>
<dbReference type="RefSeq" id="WP_385939642.1">
    <property type="nucleotide sequence ID" value="NZ_JBHSOZ010000003.1"/>
</dbReference>
<accession>A0ABW0YPQ4</accession>
<proteinExistence type="inferred from homology"/>
<dbReference type="Proteomes" id="UP001596142">
    <property type="component" value="Unassembled WGS sequence"/>
</dbReference>
<dbReference type="PANTHER" id="PTHR21600">
    <property type="entry name" value="MITOCHONDRIAL RNA PSEUDOURIDINE SYNTHASE"/>
    <property type="match status" value="1"/>
</dbReference>
<dbReference type="SUPFAM" id="SSF55120">
    <property type="entry name" value="Pseudouridine synthase"/>
    <property type="match status" value="1"/>
</dbReference>
<keyword evidence="3 5" id="KW-0413">Isomerase</keyword>
<reference evidence="6" key="1">
    <citation type="journal article" date="2019" name="Int. J. Syst. Evol. Microbiol.">
        <title>The Global Catalogue of Microorganisms (GCM) 10K type strain sequencing project: providing services to taxonomists for standard genome sequencing and annotation.</title>
        <authorList>
            <consortium name="The Broad Institute Genomics Platform"/>
            <consortium name="The Broad Institute Genome Sequencing Center for Infectious Disease"/>
            <person name="Wu L."/>
            <person name="Ma J."/>
        </authorList>
    </citation>
    <scope>NUCLEOTIDE SEQUENCE [LARGE SCALE GENOMIC DNA]</scope>
    <source>
        <strain evidence="6">CECT 7184</strain>
    </source>
</reference>
<evidence type="ECO:0000313" key="6">
    <source>
        <dbReference type="Proteomes" id="UP001596142"/>
    </source>
</evidence>
<comment type="caution">
    <text evidence="5">The sequence shown here is derived from an EMBL/GenBank/DDBJ whole genome shotgun (WGS) entry which is preliminary data.</text>
</comment>
<gene>
    <name evidence="5" type="ORF">ACFPU1_06795</name>
</gene>
<dbReference type="PANTHER" id="PTHR21600:SF35">
    <property type="entry name" value="PSEUDOURIDINE SYNTHASE"/>
    <property type="match status" value="1"/>
</dbReference>
<dbReference type="InterPro" id="IPR050188">
    <property type="entry name" value="RluA_PseudoU_synthase"/>
</dbReference>
<evidence type="ECO:0000313" key="5">
    <source>
        <dbReference type="EMBL" id="MFC5712483.1"/>
    </source>
</evidence>
<dbReference type="InterPro" id="IPR006225">
    <property type="entry name" value="PsdUridine_synth_RluC/D"/>
</dbReference>